<dbReference type="AlphaFoldDB" id="G0M7Q1"/>
<organism evidence="2">
    <name type="scientific">Caenorhabditis brenneri</name>
    <name type="common">Nematode worm</name>
    <dbReference type="NCBI Taxonomy" id="135651"/>
    <lineage>
        <taxon>Eukaryota</taxon>
        <taxon>Metazoa</taxon>
        <taxon>Ecdysozoa</taxon>
        <taxon>Nematoda</taxon>
        <taxon>Chromadorea</taxon>
        <taxon>Rhabditida</taxon>
        <taxon>Rhabditina</taxon>
        <taxon>Rhabditomorpha</taxon>
        <taxon>Rhabditoidea</taxon>
        <taxon>Rhabditidae</taxon>
        <taxon>Peloderinae</taxon>
        <taxon>Caenorhabditis</taxon>
    </lineage>
</organism>
<sequence length="108" mass="12221">MTTKTECFAIPAVHPSGEEKMIHGIVFTNIENPADLKYFLAEVNIHVKIYDLLKGKHDNIYNRAFNSEMGPHAILVVCESDDDFDFVRNHPPFARTTACVLVSMNELL</sequence>
<evidence type="ECO:0000313" key="2">
    <source>
        <dbReference type="Proteomes" id="UP000008068"/>
    </source>
</evidence>
<evidence type="ECO:0000313" key="1">
    <source>
        <dbReference type="EMBL" id="EGT30511.1"/>
    </source>
</evidence>
<name>G0M7Q1_CAEBE</name>
<gene>
    <name evidence="1" type="ORF">CAEBREN_17283</name>
</gene>
<proteinExistence type="predicted"/>
<dbReference type="EMBL" id="GL379786">
    <property type="protein sequence ID" value="EGT30511.1"/>
    <property type="molecule type" value="Genomic_DNA"/>
</dbReference>
<reference evidence="2" key="1">
    <citation type="submission" date="2011-07" db="EMBL/GenBank/DDBJ databases">
        <authorList>
            <consortium name="Caenorhabditis brenneri Sequencing and Analysis Consortium"/>
            <person name="Wilson R.K."/>
        </authorList>
    </citation>
    <scope>NUCLEOTIDE SEQUENCE [LARGE SCALE GENOMIC DNA]</scope>
    <source>
        <strain evidence="2">PB2801</strain>
    </source>
</reference>
<accession>G0M7Q1</accession>
<keyword evidence="2" id="KW-1185">Reference proteome</keyword>
<protein>
    <submittedName>
        <fullName evidence="1">Uncharacterized protein</fullName>
    </submittedName>
</protein>
<dbReference type="HOGENOM" id="CLU_2199269_0_0_1"/>
<dbReference type="Proteomes" id="UP000008068">
    <property type="component" value="Unassembled WGS sequence"/>
</dbReference>
<dbReference type="InParanoid" id="G0M7Q1"/>